<protein>
    <submittedName>
        <fullName evidence="2">ELF3</fullName>
    </submittedName>
</protein>
<feature type="compositionally biased region" description="Polar residues" evidence="1">
    <location>
        <begin position="561"/>
        <end position="584"/>
    </location>
</feature>
<dbReference type="InterPro" id="IPR039319">
    <property type="entry name" value="ELF3-like"/>
</dbReference>
<feature type="compositionally biased region" description="Polar residues" evidence="1">
    <location>
        <begin position="636"/>
        <end position="648"/>
    </location>
</feature>
<feature type="compositionally biased region" description="Low complexity" evidence="1">
    <location>
        <begin position="585"/>
        <end position="598"/>
    </location>
</feature>
<feature type="region of interest" description="Disordered" evidence="1">
    <location>
        <begin position="262"/>
        <end position="330"/>
    </location>
</feature>
<feature type="region of interest" description="Disordered" evidence="1">
    <location>
        <begin position="144"/>
        <end position="242"/>
    </location>
</feature>
<reference evidence="2" key="1">
    <citation type="submission" date="2019-04" db="EMBL/GenBank/DDBJ databases">
        <title>Cloning and expression pattern expression of PsELF3 in tree peony.</title>
        <authorList>
            <person name="Zhang Y."/>
            <person name="Gai S."/>
        </authorList>
    </citation>
    <scope>NUCLEOTIDE SEQUENCE</scope>
</reference>
<feature type="region of interest" description="Disordered" evidence="1">
    <location>
        <begin position="561"/>
        <end position="598"/>
    </location>
</feature>
<dbReference type="PANTHER" id="PTHR34281:SF2">
    <property type="entry name" value="PROTEIN EARLY FLOWERING 3"/>
    <property type="match status" value="1"/>
</dbReference>
<accession>A0A6M3Z5A7</accession>
<dbReference type="AlphaFoldDB" id="A0A6M3Z5A7"/>
<feature type="region of interest" description="Disordered" evidence="1">
    <location>
        <begin position="632"/>
        <end position="654"/>
    </location>
</feature>
<dbReference type="PANTHER" id="PTHR34281">
    <property type="entry name" value="PROTEIN EARLY FLOWERING 3"/>
    <property type="match status" value="1"/>
</dbReference>
<feature type="region of interest" description="Disordered" evidence="1">
    <location>
        <begin position="1"/>
        <end position="82"/>
    </location>
</feature>
<feature type="compositionally biased region" description="Polar residues" evidence="1">
    <location>
        <begin position="155"/>
        <end position="196"/>
    </location>
</feature>
<name>A0A6M3Z5A7_PAESU</name>
<evidence type="ECO:0000256" key="1">
    <source>
        <dbReference type="SAM" id="MobiDB-lite"/>
    </source>
</evidence>
<dbReference type="GO" id="GO:2000028">
    <property type="term" value="P:regulation of photoperiodism, flowering"/>
    <property type="evidence" value="ECO:0007669"/>
    <property type="project" value="InterPro"/>
</dbReference>
<feature type="compositionally biased region" description="Basic and acidic residues" evidence="1">
    <location>
        <begin position="1"/>
        <end position="11"/>
    </location>
</feature>
<evidence type="ECO:0000313" key="2">
    <source>
        <dbReference type="EMBL" id="QJP03923.1"/>
    </source>
</evidence>
<sequence>MMKRGKDDEKLVGPMFPRLHVNDTEKGGPRAPPRNKMALYEQLSIPSQRFSPGRLPPNHTNTSNSIPPASSSQGSGHERSAFFPLHLPSSIPASQAENRRSHQFDAINLEIPLARLEQRKKVADEEDFRVPIFVHLEVGQCHSKTQNNIDREKINPSTPSYSGRSVKIPSTSDKGLKRTISSSFNTGQEARSQSKGNPRECISSRDDSVKSSNLLAGEKIDGPVKQANASSNQEYGDHEAPNFDKLHGDACLQQVYRAWSQPELPGHGDGILDESMRDTEKDGACQQRSGSLLGERHGSPRDPDIDNEYPADRTRGPLQRGNSDDVSETSMVDSISDLDISPDDVVGIIGQKHFWKARRAIVDQQRVFSVQVFELHRLIKVQKLIAGSPHLLIEDSAYLGKPPLKGSPAKKLPLDYIVKPPPNIVKHKDDSEKSNHKTECSAENAVVKTSISSIKNGSQPLNYGPYLPLPTDTKISPWSFPQPSGHQWLVPVMSPSEGLIYKPYPAPGFMGGGSTPLIGSFMSPSYGSHPHHQGIGVLPGTSPISHGYFPPYSMPVMNPAVSSSPVEQMNRFTGSGSQGANFNVQQHQSSSQKSGSISQIMRFPASKESELQGSTASSFNESAQARDAALPLFPTTPVNPEGSSSPQDGEQPIRVIKVVPHNPRSATESAARIFQSIQEERKQHELI</sequence>
<feature type="compositionally biased region" description="Basic and acidic residues" evidence="1">
    <location>
        <begin position="294"/>
        <end position="315"/>
    </location>
</feature>
<dbReference type="EMBL" id="MK809568">
    <property type="protein sequence ID" value="QJP03923.1"/>
    <property type="molecule type" value="mRNA"/>
</dbReference>
<organism evidence="2">
    <name type="scientific">Paeonia suffruticosa</name>
    <name type="common">Tree peony</name>
    <name type="synonym">Paeonia moutan</name>
    <dbReference type="NCBI Taxonomy" id="45171"/>
    <lineage>
        <taxon>Eukaryota</taxon>
        <taxon>Viridiplantae</taxon>
        <taxon>Streptophyta</taxon>
        <taxon>Embryophyta</taxon>
        <taxon>Tracheophyta</taxon>
        <taxon>Spermatophyta</taxon>
        <taxon>Magnoliopsida</taxon>
        <taxon>eudicotyledons</taxon>
        <taxon>Gunneridae</taxon>
        <taxon>Pentapetalae</taxon>
        <taxon>Saxifragales</taxon>
        <taxon>Paeoniaceae</taxon>
        <taxon>Paeonia</taxon>
    </lineage>
</organism>
<feature type="compositionally biased region" description="Polar residues" evidence="1">
    <location>
        <begin position="58"/>
        <end position="75"/>
    </location>
</feature>
<proteinExistence type="evidence at transcript level"/>
<feature type="compositionally biased region" description="Basic and acidic residues" evidence="1">
    <location>
        <begin position="274"/>
        <end position="283"/>
    </location>
</feature>